<dbReference type="GO" id="GO:0005886">
    <property type="term" value="C:plasma membrane"/>
    <property type="evidence" value="ECO:0007669"/>
    <property type="project" value="TreeGrafter"/>
</dbReference>
<evidence type="ECO:0000256" key="6">
    <source>
        <dbReference type="PROSITE-ProRule" id="PRU10141"/>
    </source>
</evidence>
<dbReference type="InterPro" id="IPR017441">
    <property type="entry name" value="Protein_kinase_ATP_BS"/>
</dbReference>
<evidence type="ECO:0000256" key="5">
    <source>
        <dbReference type="ARBA" id="ARBA00022840"/>
    </source>
</evidence>
<dbReference type="SUPFAM" id="SSF56112">
    <property type="entry name" value="Protein kinase-like (PK-like)"/>
    <property type="match status" value="1"/>
</dbReference>
<dbReference type="InterPro" id="IPR001245">
    <property type="entry name" value="Ser-Thr/Tyr_kinase_cat_dom"/>
</dbReference>
<keyword evidence="2" id="KW-0808">Transferase</keyword>
<dbReference type="FunFam" id="3.30.200.20:FF:000039">
    <property type="entry name" value="receptor-like protein kinase FERONIA"/>
    <property type="match status" value="1"/>
</dbReference>
<reference evidence="10" key="2">
    <citation type="submission" date="2022-03" db="EMBL/GenBank/DDBJ databases">
        <title>Draft title - Genomic analysis of global carrot germplasm unveils the trajectory of domestication and the origin of high carotenoid orange carrot.</title>
        <authorList>
            <person name="Iorizzo M."/>
            <person name="Ellison S."/>
            <person name="Senalik D."/>
            <person name="Macko-Podgorni A."/>
            <person name="Grzebelus D."/>
            <person name="Bostan H."/>
            <person name="Rolling W."/>
            <person name="Curaba J."/>
            <person name="Simon P."/>
        </authorList>
    </citation>
    <scope>NUCLEOTIDE SEQUENCE</scope>
    <source>
        <tissue evidence="10">Leaf</tissue>
    </source>
</reference>
<keyword evidence="5 6" id="KW-0067">ATP-binding</keyword>
<sequence length="234" mass="25632">MSGASHSPLMVSCMGGSFGGIILFLLIVGFLLYIRKRQKTLDCDNKLTPTNISSLPSVRSKKFSSEEIKLATSNFDDNFVIGRGGFGNVYKGYLENGTCPVAIKRLNPSSRQGSHEFQTEIKMLSILRHLHLLPLIGYCNDGGEMILVHDYMAHGTLSSHLYRGKSPVVVEAKATICIGAARGLHHLHTGTERVIIHRDVKSTNILLDEEMVAKVSDFGLSKMGYSDPTVAHNS</sequence>
<dbReference type="PANTHER" id="PTHR27003">
    <property type="entry name" value="OS07G0166700 PROTEIN"/>
    <property type="match status" value="1"/>
</dbReference>
<dbReference type="PROSITE" id="PS00107">
    <property type="entry name" value="PROTEIN_KINASE_ATP"/>
    <property type="match status" value="1"/>
</dbReference>
<feature type="domain" description="Protein kinase" evidence="9">
    <location>
        <begin position="75"/>
        <end position="234"/>
    </location>
</feature>
<keyword evidence="4" id="KW-0418">Kinase</keyword>
<dbReference type="PANTHER" id="PTHR27003:SF460">
    <property type="entry name" value="RECEPTOR-LIKE PROTEIN KINASE FERONIA"/>
    <property type="match status" value="1"/>
</dbReference>
<dbReference type="Gene3D" id="3.30.200.20">
    <property type="entry name" value="Phosphorylase Kinase, domain 1"/>
    <property type="match status" value="1"/>
</dbReference>
<dbReference type="Proteomes" id="UP000077755">
    <property type="component" value="Chromosome 8"/>
</dbReference>
<dbReference type="SMART" id="SM00220">
    <property type="entry name" value="S_TKc"/>
    <property type="match status" value="1"/>
</dbReference>
<protein>
    <recommendedName>
        <fullName evidence="9">Protein kinase domain-containing protein</fullName>
    </recommendedName>
</protein>
<dbReference type="Gene3D" id="1.10.510.10">
    <property type="entry name" value="Transferase(Phosphotransferase) domain 1"/>
    <property type="match status" value="1"/>
</dbReference>
<evidence type="ECO:0000313" key="11">
    <source>
        <dbReference type="Proteomes" id="UP000077755"/>
    </source>
</evidence>
<dbReference type="Pfam" id="PF07714">
    <property type="entry name" value="PK_Tyr_Ser-Thr"/>
    <property type="match status" value="1"/>
</dbReference>
<dbReference type="GO" id="GO:0005524">
    <property type="term" value="F:ATP binding"/>
    <property type="evidence" value="ECO:0007669"/>
    <property type="project" value="UniProtKB-UniRule"/>
</dbReference>
<evidence type="ECO:0000256" key="2">
    <source>
        <dbReference type="ARBA" id="ARBA00022679"/>
    </source>
</evidence>
<keyword evidence="8" id="KW-0472">Membrane</keyword>
<dbReference type="PROSITE" id="PS00108">
    <property type="entry name" value="PROTEIN_KINASE_ST"/>
    <property type="match status" value="1"/>
</dbReference>
<evidence type="ECO:0000256" key="4">
    <source>
        <dbReference type="ARBA" id="ARBA00022777"/>
    </source>
</evidence>
<feature type="binding site" evidence="6">
    <location>
        <position position="104"/>
    </location>
    <ligand>
        <name>ATP</name>
        <dbReference type="ChEBI" id="CHEBI:30616"/>
    </ligand>
</feature>
<dbReference type="GO" id="GO:0004714">
    <property type="term" value="F:transmembrane receptor protein tyrosine kinase activity"/>
    <property type="evidence" value="ECO:0007669"/>
    <property type="project" value="InterPro"/>
</dbReference>
<keyword evidence="3 6" id="KW-0547">Nucleotide-binding</keyword>
<keyword evidence="1 7" id="KW-0723">Serine/threonine-protein kinase</keyword>
<name>A0AAF0XVK7_DAUCS</name>
<evidence type="ECO:0000256" key="3">
    <source>
        <dbReference type="ARBA" id="ARBA00022741"/>
    </source>
</evidence>
<dbReference type="InterPro" id="IPR045272">
    <property type="entry name" value="ANXUR1/2-like"/>
</dbReference>
<gene>
    <name evidence="10" type="ORF">DCAR_0833139</name>
</gene>
<dbReference type="PROSITE" id="PS50011">
    <property type="entry name" value="PROTEIN_KINASE_DOM"/>
    <property type="match status" value="1"/>
</dbReference>
<feature type="transmembrane region" description="Helical" evidence="8">
    <location>
        <begin position="15"/>
        <end position="34"/>
    </location>
</feature>
<dbReference type="InterPro" id="IPR000719">
    <property type="entry name" value="Prot_kinase_dom"/>
</dbReference>
<organism evidence="10 11">
    <name type="scientific">Daucus carota subsp. sativus</name>
    <name type="common">Carrot</name>
    <dbReference type="NCBI Taxonomy" id="79200"/>
    <lineage>
        <taxon>Eukaryota</taxon>
        <taxon>Viridiplantae</taxon>
        <taxon>Streptophyta</taxon>
        <taxon>Embryophyta</taxon>
        <taxon>Tracheophyta</taxon>
        <taxon>Spermatophyta</taxon>
        <taxon>Magnoliopsida</taxon>
        <taxon>eudicotyledons</taxon>
        <taxon>Gunneridae</taxon>
        <taxon>Pentapetalae</taxon>
        <taxon>asterids</taxon>
        <taxon>campanulids</taxon>
        <taxon>Apiales</taxon>
        <taxon>Apiaceae</taxon>
        <taxon>Apioideae</taxon>
        <taxon>Scandiceae</taxon>
        <taxon>Daucinae</taxon>
        <taxon>Daucus</taxon>
        <taxon>Daucus sect. Daucus</taxon>
    </lineage>
</organism>
<accession>A0AAF0XVK7</accession>
<dbReference type="InterPro" id="IPR011009">
    <property type="entry name" value="Kinase-like_dom_sf"/>
</dbReference>
<keyword evidence="8" id="KW-1133">Transmembrane helix</keyword>
<evidence type="ECO:0000259" key="9">
    <source>
        <dbReference type="PROSITE" id="PS50011"/>
    </source>
</evidence>
<evidence type="ECO:0000313" key="10">
    <source>
        <dbReference type="EMBL" id="WOH13629.1"/>
    </source>
</evidence>
<reference evidence="10" key="1">
    <citation type="journal article" date="2016" name="Nat. Genet.">
        <title>A high-quality carrot genome assembly provides new insights into carotenoid accumulation and asterid genome evolution.</title>
        <authorList>
            <person name="Iorizzo M."/>
            <person name="Ellison S."/>
            <person name="Senalik D."/>
            <person name="Zeng P."/>
            <person name="Satapoomin P."/>
            <person name="Huang J."/>
            <person name="Bowman M."/>
            <person name="Iovene M."/>
            <person name="Sanseverino W."/>
            <person name="Cavagnaro P."/>
            <person name="Yildiz M."/>
            <person name="Macko-Podgorni A."/>
            <person name="Moranska E."/>
            <person name="Grzebelus E."/>
            <person name="Grzebelus D."/>
            <person name="Ashrafi H."/>
            <person name="Zheng Z."/>
            <person name="Cheng S."/>
            <person name="Spooner D."/>
            <person name="Van Deynze A."/>
            <person name="Simon P."/>
        </authorList>
    </citation>
    <scope>NUCLEOTIDE SEQUENCE</scope>
    <source>
        <tissue evidence="10">Leaf</tissue>
    </source>
</reference>
<comment type="similarity">
    <text evidence="7">Belongs to the protein kinase superfamily.</text>
</comment>
<keyword evidence="8" id="KW-0812">Transmembrane</keyword>
<evidence type="ECO:0000256" key="8">
    <source>
        <dbReference type="SAM" id="Phobius"/>
    </source>
</evidence>
<evidence type="ECO:0000256" key="1">
    <source>
        <dbReference type="ARBA" id="ARBA00022527"/>
    </source>
</evidence>
<dbReference type="GO" id="GO:0004674">
    <property type="term" value="F:protein serine/threonine kinase activity"/>
    <property type="evidence" value="ECO:0007669"/>
    <property type="project" value="UniProtKB-KW"/>
</dbReference>
<dbReference type="AlphaFoldDB" id="A0AAF0XVK7"/>
<dbReference type="EMBL" id="CP093350">
    <property type="protein sequence ID" value="WOH13629.1"/>
    <property type="molecule type" value="Genomic_DNA"/>
</dbReference>
<dbReference type="GO" id="GO:0009506">
    <property type="term" value="C:plasmodesma"/>
    <property type="evidence" value="ECO:0007669"/>
    <property type="project" value="TreeGrafter"/>
</dbReference>
<proteinExistence type="inferred from homology"/>
<keyword evidence="11" id="KW-1185">Reference proteome</keyword>
<evidence type="ECO:0000256" key="7">
    <source>
        <dbReference type="RuleBase" id="RU000304"/>
    </source>
</evidence>
<dbReference type="InterPro" id="IPR008271">
    <property type="entry name" value="Ser/Thr_kinase_AS"/>
</dbReference>